<reference evidence="6" key="1">
    <citation type="journal article" date="2019" name="Int. J. Syst. Evol. Microbiol.">
        <title>The Global Catalogue of Microorganisms (GCM) 10K type strain sequencing project: providing services to taxonomists for standard genome sequencing and annotation.</title>
        <authorList>
            <consortium name="The Broad Institute Genomics Platform"/>
            <consortium name="The Broad Institute Genome Sequencing Center for Infectious Disease"/>
            <person name="Wu L."/>
            <person name="Ma J."/>
        </authorList>
    </citation>
    <scope>NUCLEOTIDE SEQUENCE [LARGE SCALE GENOMIC DNA]</scope>
    <source>
        <strain evidence="6">CGMCC 1.12989</strain>
    </source>
</reference>
<keyword evidence="2" id="KW-0436">Ligase</keyword>
<dbReference type="Proteomes" id="UP001595828">
    <property type="component" value="Unassembled WGS sequence"/>
</dbReference>
<dbReference type="InterPro" id="IPR045851">
    <property type="entry name" value="AMP-bd_C_sf"/>
</dbReference>
<comment type="caution">
    <text evidence="5">The sequence shown here is derived from an EMBL/GenBank/DDBJ whole genome shotgun (WGS) entry which is preliminary data.</text>
</comment>
<comment type="similarity">
    <text evidence="1">Belongs to the ATP-dependent AMP-binding enzyme family.</text>
</comment>
<dbReference type="Gene3D" id="3.30.300.30">
    <property type="match status" value="1"/>
</dbReference>
<keyword evidence="6" id="KW-1185">Reference proteome</keyword>
<sequence length="501" mass="54306">MPTAIEVRRISDALKVRAVHQADQIAHDDTRRTLTFAQWDREADEVGGGLAAAGLKPGDRVFLPISNAHAVEHAIAVFAVFRAGGIACPINTRLSPREIRDFAELTGPRFALTDDPALLAEVPLERVWHVDDMPRDIGALPDQTKLDASADAEILGTSGTTGKIKGVVISHPDLMKGVTGTNMDRSRSTLHALPFSGSGGNLGVLMLPARGGATTYTQPRFDPKGFLELVKSRKPDLVYLVPSMLRLVLDHPDAAQYDFDGVKYLMTGTAPLPHDSVVRALALWPHVRMRNSYGMSEGGIGIMTTTREQVLKPGCVGRLPANMQLRDEDGNVITASNVVGEIFGYQKHSRRYWNDPEATAASFREGWTRSGDLGYLDDDGDLIMAGRSKELIIRGGYNITPMEIETVLHQHPAVQNAAVVGIDHPVLGEDVAAAVSLRSGASATPADLVAFCREHLADNKVPRTILILPELPHNPNGKVLKKVLKPLLEKEAEARKRATAT</sequence>
<feature type="domain" description="AMP-binding enzyme C-terminal" evidence="4">
    <location>
        <begin position="403"/>
        <end position="478"/>
    </location>
</feature>
<dbReference type="PANTHER" id="PTHR43201:SF5">
    <property type="entry name" value="MEDIUM-CHAIN ACYL-COA LIGASE ACSF2, MITOCHONDRIAL"/>
    <property type="match status" value="1"/>
</dbReference>
<evidence type="ECO:0000259" key="4">
    <source>
        <dbReference type="Pfam" id="PF13193"/>
    </source>
</evidence>
<dbReference type="SUPFAM" id="SSF56801">
    <property type="entry name" value="Acetyl-CoA synthetase-like"/>
    <property type="match status" value="1"/>
</dbReference>
<evidence type="ECO:0000313" key="6">
    <source>
        <dbReference type="Proteomes" id="UP001595828"/>
    </source>
</evidence>
<dbReference type="InterPro" id="IPR025110">
    <property type="entry name" value="AMP-bd_C"/>
</dbReference>
<organism evidence="5 6">
    <name type="scientific">Novosphingobium tardum</name>
    <dbReference type="NCBI Taxonomy" id="1538021"/>
    <lineage>
        <taxon>Bacteria</taxon>
        <taxon>Pseudomonadati</taxon>
        <taxon>Pseudomonadota</taxon>
        <taxon>Alphaproteobacteria</taxon>
        <taxon>Sphingomonadales</taxon>
        <taxon>Sphingomonadaceae</taxon>
        <taxon>Novosphingobium</taxon>
    </lineage>
</organism>
<accession>A0ABV8RRF7</accession>
<dbReference type="Pfam" id="PF13193">
    <property type="entry name" value="AMP-binding_C"/>
    <property type="match status" value="1"/>
</dbReference>
<feature type="domain" description="AMP-dependent synthetase/ligase" evidence="3">
    <location>
        <begin position="17"/>
        <end position="343"/>
    </location>
</feature>
<dbReference type="InterPro" id="IPR020845">
    <property type="entry name" value="AMP-binding_CS"/>
</dbReference>
<evidence type="ECO:0000259" key="3">
    <source>
        <dbReference type="Pfam" id="PF00501"/>
    </source>
</evidence>
<proteinExistence type="inferred from homology"/>
<dbReference type="PROSITE" id="PS00455">
    <property type="entry name" value="AMP_BINDING"/>
    <property type="match status" value="1"/>
</dbReference>
<gene>
    <name evidence="5" type="ORF">ACFO0A_12395</name>
</gene>
<dbReference type="Pfam" id="PF00501">
    <property type="entry name" value="AMP-binding"/>
    <property type="match status" value="1"/>
</dbReference>
<dbReference type="PANTHER" id="PTHR43201">
    <property type="entry name" value="ACYL-COA SYNTHETASE"/>
    <property type="match status" value="1"/>
</dbReference>
<dbReference type="InterPro" id="IPR000873">
    <property type="entry name" value="AMP-dep_synth/lig_dom"/>
</dbReference>
<name>A0ABV8RRF7_9SPHN</name>
<dbReference type="EMBL" id="JBHSDR010000006">
    <property type="protein sequence ID" value="MFC4295857.1"/>
    <property type="molecule type" value="Genomic_DNA"/>
</dbReference>
<evidence type="ECO:0000313" key="5">
    <source>
        <dbReference type="EMBL" id="MFC4295857.1"/>
    </source>
</evidence>
<dbReference type="Gene3D" id="3.40.50.12780">
    <property type="entry name" value="N-terminal domain of ligase-like"/>
    <property type="match status" value="1"/>
</dbReference>
<protein>
    <submittedName>
        <fullName evidence="5">Class I adenylate-forming enzyme family protein</fullName>
    </submittedName>
</protein>
<dbReference type="InterPro" id="IPR042099">
    <property type="entry name" value="ANL_N_sf"/>
</dbReference>
<evidence type="ECO:0000256" key="1">
    <source>
        <dbReference type="ARBA" id="ARBA00006432"/>
    </source>
</evidence>
<evidence type="ECO:0000256" key="2">
    <source>
        <dbReference type="ARBA" id="ARBA00022598"/>
    </source>
</evidence>
<dbReference type="RefSeq" id="WP_379539321.1">
    <property type="nucleotide sequence ID" value="NZ_JBHSDR010000006.1"/>
</dbReference>